<dbReference type="EMBL" id="LR743588">
    <property type="protein sequence ID" value="CAA2614747.1"/>
    <property type="molecule type" value="Genomic_DNA"/>
</dbReference>
<keyword evidence="2" id="KW-1185">Reference proteome</keyword>
<reference evidence="1 2" key="1">
    <citation type="submission" date="2019-12" db="EMBL/GenBank/DDBJ databases">
        <authorList>
            <person name="Scholz U."/>
            <person name="Mascher M."/>
            <person name="Fiebig A."/>
        </authorList>
    </citation>
    <scope>NUCLEOTIDE SEQUENCE</scope>
</reference>
<protein>
    <submittedName>
        <fullName evidence="1">Uncharacterized protein</fullName>
    </submittedName>
</protein>
<accession>A0A7I8IAG6</accession>
<name>A0A7I8IAG6_SPIIN</name>
<sequence>MFFDHPSWQDVAVPRVFSSMEKSVRVPNITRRNGEISAVNDKSIT</sequence>
<dbReference type="EMBL" id="CACRZD030000001">
    <property type="protein sequence ID" value="CAA6654528.1"/>
    <property type="molecule type" value="Genomic_DNA"/>
</dbReference>
<evidence type="ECO:0000313" key="2">
    <source>
        <dbReference type="Proteomes" id="UP001189122"/>
    </source>
</evidence>
<evidence type="ECO:0000313" key="1">
    <source>
        <dbReference type="EMBL" id="CAA2614747.1"/>
    </source>
</evidence>
<organism evidence="1">
    <name type="scientific">Spirodela intermedia</name>
    <name type="common">Intermediate duckweed</name>
    <dbReference type="NCBI Taxonomy" id="51605"/>
    <lineage>
        <taxon>Eukaryota</taxon>
        <taxon>Viridiplantae</taxon>
        <taxon>Streptophyta</taxon>
        <taxon>Embryophyta</taxon>
        <taxon>Tracheophyta</taxon>
        <taxon>Spermatophyta</taxon>
        <taxon>Magnoliopsida</taxon>
        <taxon>Liliopsida</taxon>
        <taxon>Araceae</taxon>
        <taxon>Lemnoideae</taxon>
        <taxon>Spirodela</taxon>
    </lineage>
</organism>
<dbReference type="Proteomes" id="UP001189122">
    <property type="component" value="Unassembled WGS sequence"/>
</dbReference>
<dbReference type="AlphaFoldDB" id="A0A7I8IAG6"/>
<proteinExistence type="predicted"/>
<gene>
    <name evidence="1" type="ORF">SI7747_01001118</name>
</gene>